<keyword evidence="12" id="KW-1185">Reference proteome</keyword>
<evidence type="ECO:0000256" key="2">
    <source>
        <dbReference type="ARBA" id="ARBA00022448"/>
    </source>
</evidence>
<protein>
    <submittedName>
        <fullName evidence="11">MFS general substrate transporter</fullName>
    </submittedName>
</protein>
<keyword evidence="2" id="KW-0813">Transport</keyword>
<reference evidence="11 12" key="1">
    <citation type="journal article" date="2016" name="Mol. Biol. Evol.">
        <title>Comparative Genomics of Early-Diverging Mushroom-Forming Fungi Provides Insights into the Origins of Lignocellulose Decay Capabilities.</title>
        <authorList>
            <person name="Nagy L.G."/>
            <person name="Riley R."/>
            <person name="Tritt A."/>
            <person name="Adam C."/>
            <person name="Daum C."/>
            <person name="Floudas D."/>
            <person name="Sun H."/>
            <person name="Yadav J.S."/>
            <person name="Pangilinan J."/>
            <person name="Larsson K.H."/>
            <person name="Matsuura K."/>
            <person name="Barry K."/>
            <person name="Labutti K."/>
            <person name="Kuo R."/>
            <person name="Ohm R.A."/>
            <person name="Bhattacharya S.S."/>
            <person name="Shirouzu T."/>
            <person name="Yoshinaga Y."/>
            <person name="Martin F.M."/>
            <person name="Grigoriev I.V."/>
            <person name="Hibbett D.S."/>
        </authorList>
    </citation>
    <scope>NUCLEOTIDE SEQUENCE [LARGE SCALE GENOMIC DNA]</scope>
    <source>
        <strain evidence="11 12">HHB14362 ss-1</strain>
    </source>
</reference>
<feature type="transmembrane region" description="Helical" evidence="9">
    <location>
        <begin position="121"/>
        <end position="140"/>
    </location>
</feature>
<dbReference type="OrthoDB" id="9986881at2759"/>
<evidence type="ECO:0000259" key="10">
    <source>
        <dbReference type="PROSITE" id="PS50850"/>
    </source>
</evidence>
<gene>
    <name evidence="11" type="ORF">NEOLEDRAFT_1174577</name>
</gene>
<dbReference type="STRING" id="1314782.A0A165VW06"/>
<feature type="transmembrane region" description="Helical" evidence="9">
    <location>
        <begin position="89"/>
        <end position="109"/>
    </location>
</feature>
<dbReference type="FunFam" id="1.20.1250.20:FF:000011">
    <property type="entry name" value="MFS multidrug transporter, putative"/>
    <property type="match status" value="1"/>
</dbReference>
<dbReference type="CDD" id="cd17323">
    <property type="entry name" value="MFS_Tpo1_MDR_like"/>
    <property type="match status" value="1"/>
</dbReference>
<evidence type="ECO:0000256" key="6">
    <source>
        <dbReference type="ARBA" id="ARBA00023136"/>
    </source>
</evidence>
<feature type="transmembrane region" description="Helical" evidence="9">
    <location>
        <begin position="458"/>
        <end position="478"/>
    </location>
</feature>
<keyword evidence="3" id="KW-1003">Cell membrane</keyword>
<evidence type="ECO:0000256" key="7">
    <source>
        <dbReference type="ARBA" id="ARBA00038459"/>
    </source>
</evidence>
<dbReference type="EMBL" id="KV425552">
    <property type="protein sequence ID" value="KZT30282.1"/>
    <property type="molecule type" value="Genomic_DNA"/>
</dbReference>
<dbReference type="SUPFAM" id="SSF103473">
    <property type="entry name" value="MFS general substrate transporter"/>
    <property type="match status" value="1"/>
</dbReference>
<comment type="subcellular location">
    <subcellularLocation>
        <location evidence="1">Cell membrane</location>
        <topology evidence="1">Multi-pass membrane protein</topology>
    </subcellularLocation>
</comment>
<accession>A0A165VW06</accession>
<feature type="transmembrane region" description="Helical" evidence="9">
    <location>
        <begin position="53"/>
        <end position="77"/>
    </location>
</feature>
<keyword evidence="4 9" id="KW-0812">Transmembrane</keyword>
<dbReference type="InterPro" id="IPR020846">
    <property type="entry name" value="MFS_dom"/>
</dbReference>
<sequence length="578" mass="63116">MSMPTPPDPLVVGTYEQHTTETKGSGTEEDPYVLDWEENDARNPQNFSAKRKWFIVAVVAMATFAVGFSSSAYSGAISEIEGKFHYKEVVITLGISLFVLGFALGPLLWAPLSEEFGRSRIFIISYIPFIAFGGGCGGIHNITGLLVFRFLQGTFGSSALVNPAGIIADMFDADRRGLAIGFFASMPFLGPVIGPIVGGYLGEYTSYPWVFYLMAILGGVTGLVHVLLVPETYAPFLLNRAANEKSKETGKFYVAKHLAGKPKQSLRQKLKITLARPIQLLFLEPIVLSLSLYIAIVYGILYLEFTAFPIVFQQERGWTPGQGGLAFIGIGVGIFLGIALNFWFNARYIRIAKREGGVAPPENRLEMMMVGGVLLPIGLFWFAWTTYPSVQFIVPILATIPFGCGIILLFLSVMNYLVDAYLEYAASALAANALLRSMFGFAFPLFGPYMYHNLGTQWASSLVAFLALACVPLPFLFYRYGADIRNMSTRAPPDPYAAMKARQLQGEEVTVRASKQARSGDAGQHQREGDDEATLNSRPSTANDHSRRSSVTVPVGDPSERSHGGAVKTEGDVGQKCS</sequence>
<feature type="region of interest" description="Disordered" evidence="8">
    <location>
        <begin position="1"/>
        <end position="30"/>
    </location>
</feature>
<evidence type="ECO:0000256" key="1">
    <source>
        <dbReference type="ARBA" id="ARBA00004651"/>
    </source>
</evidence>
<name>A0A165VW06_9AGAM</name>
<dbReference type="InterPro" id="IPR011701">
    <property type="entry name" value="MFS"/>
</dbReference>
<dbReference type="AlphaFoldDB" id="A0A165VW06"/>
<keyword evidence="5 9" id="KW-1133">Transmembrane helix</keyword>
<dbReference type="PROSITE" id="PS50850">
    <property type="entry name" value="MFS"/>
    <property type="match status" value="1"/>
</dbReference>
<dbReference type="GO" id="GO:0022857">
    <property type="term" value="F:transmembrane transporter activity"/>
    <property type="evidence" value="ECO:0007669"/>
    <property type="project" value="InterPro"/>
</dbReference>
<dbReference type="Gene3D" id="1.20.1250.20">
    <property type="entry name" value="MFS general substrate transporter like domains"/>
    <property type="match status" value="1"/>
</dbReference>
<dbReference type="Pfam" id="PF07690">
    <property type="entry name" value="MFS_1"/>
    <property type="match status" value="1"/>
</dbReference>
<evidence type="ECO:0000256" key="5">
    <source>
        <dbReference type="ARBA" id="ARBA00022989"/>
    </source>
</evidence>
<organism evidence="11 12">
    <name type="scientific">Neolentinus lepideus HHB14362 ss-1</name>
    <dbReference type="NCBI Taxonomy" id="1314782"/>
    <lineage>
        <taxon>Eukaryota</taxon>
        <taxon>Fungi</taxon>
        <taxon>Dikarya</taxon>
        <taxon>Basidiomycota</taxon>
        <taxon>Agaricomycotina</taxon>
        <taxon>Agaricomycetes</taxon>
        <taxon>Gloeophyllales</taxon>
        <taxon>Gloeophyllaceae</taxon>
        <taxon>Neolentinus</taxon>
    </lineage>
</organism>
<evidence type="ECO:0000256" key="9">
    <source>
        <dbReference type="SAM" id="Phobius"/>
    </source>
</evidence>
<feature type="domain" description="Major facilitator superfamily (MFS) profile" evidence="10">
    <location>
        <begin position="55"/>
        <end position="482"/>
    </location>
</feature>
<proteinExistence type="inferred from homology"/>
<feature type="compositionally biased region" description="Basic and acidic residues" evidence="8">
    <location>
        <begin position="558"/>
        <end position="578"/>
    </location>
</feature>
<feature type="transmembrane region" description="Helical" evidence="9">
    <location>
        <begin position="323"/>
        <end position="344"/>
    </location>
</feature>
<evidence type="ECO:0000313" key="11">
    <source>
        <dbReference type="EMBL" id="KZT30282.1"/>
    </source>
</evidence>
<feature type="region of interest" description="Disordered" evidence="8">
    <location>
        <begin position="508"/>
        <end position="578"/>
    </location>
</feature>
<evidence type="ECO:0000256" key="8">
    <source>
        <dbReference type="SAM" id="MobiDB-lite"/>
    </source>
</evidence>
<evidence type="ECO:0000256" key="3">
    <source>
        <dbReference type="ARBA" id="ARBA00022475"/>
    </source>
</evidence>
<dbReference type="InterPro" id="IPR036259">
    <property type="entry name" value="MFS_trans_sf"/>
</dbReference>
<feature type="transmembrane region" description="Helical" evidence="9">
    <location>
        <begin position="209"/>
        <end position="230"/>
    </location>
</feature>
<dbReference type="Proteomes" id="UP000076761">
    <property type="component" value="Unassembled WGS sequence"/>
</dbReference>
<evidence type="ECO:0000256" key="4">
    <source>
        <dbReference type="ARBA" id="ARBA00022692"/>
    </source>
</evidence>
<dbReference type="GO" id="GO:0005886">
    <property type="term" value="C:plasma membrane"/>
    <property type="evidence" value="ECO:0007669"/>
    <property type="project" value="UniProtKB-SubCell"/>
</dbReference>
<feature type="transmembrane region" description="Helical" evidence="9">
    <location>
        <begin position="280"/>
        <end position="303"/>
    </location>
</feature>
<dbReference type="PANTHER" id="PTHR23502:SF186">
    <property type="entry name" value="MAJOR FACILITATOR SUPERFAMILY (MFS) PROFILE DOMAIN-CONTAINING PROTEIN"/>
    <property type="match status" value="1"/>
</dbReference>
<feature type="transmembrane region" description="Helical" evidence="9">
    <location>
        <begin position="424"/>
        <end position="446"/>
    </location>
</feature>
<feature type="transmembrane region" description="Helical" evidence="9">
    <location>
        <begin position="390"/>
        <end position="412"/>
    </location>
</feature>
<dbReference type="PANTHER" id="PTHR23502">
    <property type="entry name" value="MAJOR FACILITATOR SUPERFAMILY"/>
    <property type="match status" value="1"/>
</dbReference>
<keyword evidence="6 9" id="KW-0472">Membrane</keyword>
<evidence type="ECO:0000313" key="12">
    <source>
        <dbReference type="Proteomes" id="UP000076761"/>
    </source>
</evidence>
<feature type="transmembrane region" description="Helical" evidence="9">
    <location>
        <begin position="365"/>
        <end position="384"/>
    </location>
</feature>
<feature type="transmembrane region" description="Helical" evidence="9">
    <location>
        <begin position="178"/>
        <end position="197"/>
    </location>
</feature>
<dbReference type="InParanoid" id="A0A165VW06"/>
<feature type="compositionally biased region" description="Polar residues" evidence="8">
    <location>
        <begin position="534"/>
        <end position="543"/>
    </location>
</feature>
<comment type="similarity">
    <text evidence="7">Belongs to the major facilitator superfamily. DHA1 family. Polyamines/proton antiporter (TC 2.A.1.2.16) subfamily.</text>
</comment>